<dbReference type="PANTHER" id="PTHR46401:SF2">
    <property type="entry name" value="GLYCOSYLTRANSFERASE WBBK-RELATED"/>
    <property type="match status" value="1"/>
</dbReference>
<accession>A0ABS3YF06</accession>
<dbReference type="Pfam" id="PF00534">
    <property type="entry name" value="Glycos_transf_1"/>
    <property type="match status" value="1"/>
</dbReference>
<evidence type="ECO:0000256" key="1">
    <source>
        <dbReference type="ARBA" id="ARBA00022679"/>
    </source>
</evidence>
<dbReference type="Pfam" id="PF13439">
    <property type="entry name" value="Glyco_transf_4"/>
    <property type="match status" value="1"/>
</dbReference>
<proteinExistence type="predicted"/>
<feature type="domain" description="Glycosyltransferase subfamily 4-like N-terminal" evidence="3">
    <location>
        <begin position="8"/>
        <end position="193"/>
    </location>
</feature>
<keyword evidence="5" id="KW-1185">Reference proteome</keyword>
<dbReference type="Gene3D" id="3.40.50.2000">
    <property type="entry name" value="Glycogen Phosphorylase B"/>
    <property type="match status" value="2"/>
</dbReference>
<dbReference type="RefSeq" id="WP_209146244.1">
    <property type="nucleotide sequence ID" value="NZ_JAGHKP010000002.1"/>
</dbReference>
<gene>
    <name evidence="4" type="ORF">J7I43_13695</name>
</gene>
<evidence type="ECO:0000259" key="3">
    <source>
        <dbReference type="Pfam" id="PF13439"/>
    </source>
</evidence>
<protein>
    <submittedName>
        <fullName evidence="4">Glycosyltransferase family 4 protein</fullName>
    </submittedName>
</protein>
<evidence type="ECO:0000313" key="5">
    <source>
        <dbReference type="Proteomes" id="UP000679126"/>
    </source>
</evidence>
<sequence>MSTAYLYADLASELKKMGHEIEVLTTTPHYNIIASDIAKQPLKRKNLFFKQSIYDGIPVYHIPMTKSRFSLKRIIDFIKFHVLALCSIFIIRKFDIVLAPSPPLTIGVISYFLAKLKGGKAIYNVQEIYPDFAINQGMLKNKLIIYMLKSMEAYVYNKSAAVVTIDNVFSNIIKDRIHQKSKLHIIPNFVDTTLYVPGNRDNSFSREHGLTDRFVVAYAGNIGYAQNWAPIIYAAEQLKHLPLTFLIIGDGVMKPWLKDTILSKQLDNIKLLDYQPRELMPEINASADLHTIVMNAKTDAEGFPSKIYTILSCARPVVVSTGAHSPLGTFLTEAGSKRIVPLDDNDAYKNAILKAYHEREQLPAEGARGRQFVEKNYSREAVAKKYNDLINNLL</sequence>
<feature type="domain" description="Glycosyl transferase family 1" evidence="2">
    <location>
        <begin position="206"/>
        <end position="362"/>
    </location>
</feature>
<keyword evidence="1" id="KW-0808">Transferase</keyword>
<dbReference type="Proteomes" id="UP000679126">
    <property type="component" value="Unassembled WGS sequence"/>
</dbReference>
<dbReference type="InterPro" id="IPR001296">
    <property type="entry name" value="Glyco_trans_1"/>
</dbReference>
<organism evidence="4 5">
    <name type="scientific">Chitinophaga chungangae</name>
    <dbReference type="NCBI Taxonomy" id="2821488"/>
    <lineage>
        <taxon>Bacteria</taxon>
        <taxon>Pseudomonadati</taxon>
        <taxon>Bacteroidota</taxon>
        <taxon>Chitinophagia</taxon>
        <taxon>Chitinophagales</taxon>
        <taxon>Chitinophagaceae</taxon>
        <taxon>Chitinophaga</taxon>
    </lineage>
</organism>
<dbReference type="SUPFAM" id="SSF53756">
    <property type="entry name" value="UDP-Glycosyltransferase/glycogen phosphorylase"/>
    <property type="match status" value="1"/>
</dbReference>
<evidence type="ECO:0000313" key="4">
    <source>
        <dbReference type="EMBL" id="MBO9153276.1"/>
    </source>
</evidence>
<name>A0ABS3YF06_9BACT</name>
<dbReference type="EMBL" id="JAGHKP010000002">
    <property type="protein sequence ID" value="MBO9153276.1"/>
    <property type="molecule type" value="Genomic_DNA"/>
</dbReference>
<dbReference type="InterPro" id="IPR028098">
    <property type="entry name" value="Glyco_trans_4-like_N"/>
</dbReference>
<reference evidence="5" key="1">
    <citation type="submission" date="2021-03" db="EMBL/GenBank/DDBJ databases">
        <title>Assistant Professor.</title>
        <authorList>
            <person name="Huq M.A."/>
        </authorList>
    </citation>
    <scope>NUCLEOTIDE SEQUENCE [LARGE SCALE GENOMIC DNA]</scope>
    <source>
        <strain evidence="5">MAH-28</strain>
    </source>
</reference>
<evidence type="ECO:0000259" key="2">
    <source>
        <dbReference type="Pfam" id="PF00534"/>
    </source>
</evidence>
<dbReference type="PANTHER" id="PTHR46401">
    <property type="entry name" value="GLYCOSYLTRANSFERASE WBBK-RELATED"/>
    <property type="match status" value="1"/>
</dbReference>
<dbReference type="CDD" id="cd03794">
    <property type="entry name" value="GT4_WbuB-like"/>
    <property type="match status" value="1"/>
</dbReference>
<comment type="caution">
    <text evidence="4">The sequence shown here is derived from an EMBL/GenBank/DDBJ whole genome shotgun (WGS) entry which is preliminary data.</text>
</comment>